<dbReference type="AlphaFoldDB" id="A0A1I4NGL3"/>
<organism evidence="1 2">
    <name type="scientific">Rugamonas rubra</name>
    <dbReference type="NCBI Taxonomy" id="758825"/>
    <lineage>
        <taxon>Bacteria</taxon>
        <taxon>Pseudomonadati</taxon>
        <taxon>Pseudomonadota</taxon>
        <taxon>Betaproteobacteria</taxon>
        <taxon>Burkholderiales</taxon>
        <taxon>Oxalobacteraceae</taxon>
        <taxon>Telluria group</taxon>
        <taxon>Rugamonas</taxon>
    </lineage>
</organism>
<reference evidence="1 2" key="1">
    <citation type="submission" date="2016-10" db="EMBL/GenBank/DDBJ databases">
        <authorList>
            <person name="de Groot N.N."/>
        </authorList>
    </citation>
    <scope>NUCLEOTIDE SEQUENCE [LARGE SCALE GENOMIC DNA]</scope>
    <source>
        <strain evidence="1 2">ATCC 43154</strain>
    </source>
</reference>
<sequence length="162" mass="16557">MTLPTAAPASGADLEALADQLSAAANALHARLLRGLRQPQAGGAPPLSQPQAQALFEDEVALRQRANGLYLDSARLAAVGLGGAQQQLLALTARAGEQIAHLEHVRDLVDLAAELVELAGAVVGGKPEHIPAPLEKIRRHLAALGRADQAGPAGPAAPPART</sequence>
<dbReference type="RefSeq" id="WP_093388447.1">
    <property type="nucleotide sequence ID" value="NZ_FOTW01000013.1"/>
</dbReference>
<dbReference type="OrthoDB" id="5703812at2"/>
<evidence type="ECO:0000313" key="1">
    <source>
        <dbReference type="EMBL" id="SFM14609.1"/>
    </source>
</evidence>
<dbReference type="STRING" id="758825.SAMN02982985_02951"/>
<dbReference type="Proteomes" id="UP000199470">
    <property type="component" value="Unassembled WGS sequence"/>
</dbReference>
<keyword evidence="2" id="KW-1185">Reference proteome</keyword>
<proteinExistence type="predicted"/>
<name>A0A1I4NGL3_9BURK</name>
<gene>
    <name evidence="1" type="ORF">SAMN02982985_02951</name>
</gene>
<protein>
    <submittedName>
        <fullName evidence="1">Uncharacterized protein</fullName>
    </submittedName>
</protein>
<dbReference type="EMBL" id="FOTW01000013">
    <property type="protein sequence ID" value="SFM14609.1"/>
    <property type="molecule type" value="Genomic_DNA"/>
</dbReference>
<evidence type="ECO:0000313" key="2">
    <source>
        <dbReference type="Proteomes" id="UP000199470"/>
    </source>
</evidence>
<accession>A0A1I4NGL3</accession>